<dbReference type="AlphaFoldDB" id="A0A3B5MU68"/>
<keyword evidence="9" id="KW-0106">Calcium</keyword>
<dbReference type="Gene3D" id="2.60.40.1510">
    <property type="entry name" value="ntegrin, alpha v. Chain A, domain 3"/>
    <property type="match status" value="1"/>
</dbReference>
<accession>A0A3B5MU68</accession>
<reference evidence="20" key="1">
    <citation type="submission" date="2025-08" db="UniProtKB">
        <authorList>
            <consortium name="Ensembl"/>
        </authorList>
    </citation>
    <scope>IDENTIFICATION</scope>
</reference>
<dbReference type="Gene3D" id="3.40.50.410">
    <property type="entry name" value="von Willebrand factor, type A domain"/>
    <property type="match status" value="1"/>
</dbReference>
<keyword evidence="8" id="KW-0677">Repeat</keyword>
<dbReference type="InterPro" id="IPR036465">
    <property type="entry name" value="vWFA_dom_sf"/>
</dbReference>
<evidence type="ECO:0000256" key="4">
    <source>
        <dbReference type="ARBA" id="ARBA00022536"/>
    </source>
</evidence>
<dbReference type="GO" id="GO:0009986">
    <property type="term" value="C:cell surface"/>
    <property type="evidence" value="ECO:0007669"/>
    <property type="project" value="TreeGrafter"/>
</dbReference>
<dbReference type="InterPro" id="IPR015812">
    <property type="entry name" value="Integrin_bsu"/>
</dbReference>
<evidence type="ECO:0000313" key="20">
    <source>
        <dbReference type="Ensembl" id="ENSXCOP00000027041.1"/>
    </source>
</evidence>
<dbReference type="InterPro" id="IPR033760">
    <property type="entry name" value="Integrin_beta_N"/>
</dbReference>
<evidence type="ECO:0000256" key="1">
    <source>
        <dbReference type="ARBA" id="ARBA00004251"/>
    </source>
</evidence>
<dbReference type="GO" id="GO:0008305">
    <property type="term" value="C:integrin complex"/>
    <property type="evidence" value="ECO:0007669"/>
    <property type="project" value="TreeGrafter"/>
</dbReference>
<keyword evidence="5 17" id="KW-0812">Transmembrane</keyword>
<keyword evidence="6" id="KW-0479">Metal-binding</keyword>
<keyword evidence="10" id="KW-0460">Magnesium</keyword>
<reference evidence="20" key="2">
    <citation type="submission" date="2025-09" db="UniProtKB">
        <authorList>
            <consortium name="Ensembl"/>
        </authorList>
    </citation>
    <scope>IDENTIFICATION</scope>
</reference>
<keyword evidence="7" id="KW-0732">Signal</keyword>
<feature type="domain" description="Integrin beta subunit VWA" evidence="18">
    <location>
        <begin position="9"/>
        <end position="408"/>
    </location>
</feature>
<dbReference type="Pfam" id="PF17205">
    <property type="entry name" value="PSI_integrin"/>
    <property type="match status" value="1"/>
</dbReference>
<dbReference type="FunFam" id="3.30.1680.10:FF:000002">
    <property type="entry name" value="Integrin beta"/>
    <property type="match status" value="1"/>
</dbReference>
<dbReference type="GO" id="GO:0033627">
    <property type="term" value="P:cell adhesion mediated by integrin"/>
    <property type="evidence" value="ECO:0007669"/>
    <property type="project" value="TreeGrafter"/>
</dbReference>
<dbReference type="GO" id="GO:0098609">
    <property type="term" value="P:cell-cell adhesion"/>
    <property type="evidence" value="ECO:0007669"/>
    <property type="project" value="TreeGrafter"/>
</dbReference>
<organism evidence="20 21">
    <name type="scientific">Xiphophorus couchianus</name>
    <name type="common">Monterrey platyfish</name>
    <dbReference type="NCBI Taxonomy" id="32473"/>
    <lineage>
        <taxon>Eukaryota</taxon>
        <taxon>Metazoa</taxon>
        <taxon>Chordata</taxon>
        <taxon>Craniata</taxon>
        <taxon>Vertebrata</taxon>
        <taxon>Euteleostomi</taxon>
        <taxon>Actinopterygii</taxon>
        <taxon>Neopterygii</taxon>
        <taxon>Teleostei</taxon>
        <taxon>Neoteleostei</taxon>
        <taxon>Acanthomorphata</taxon>
        <taxon>Ovalentaria</taxon>
        <taxon>Atherinomorphae</taxon>
        <taxon>Cyprinodontiformes</taxon>
        <taxon>Poeciliidae</taxon>
        <taxon>Poeciliinae</taxon>
        <taxon>Xiphophorus</taxon>
    </lineage>
</organism>
<evidence type="ECO:0000256" key="10">
    <source>
        <dbReference type="ARBA" id="ARBA00022842"/>
    </source>
</evidence>
<dbReference type="SUPFAM" id="SSF53300">
    <property type="entry name" value="vWA-like"/>
    <property type="match status" value="1"/>
</dbReference>
<dbReference type="InterPro" id="IPR002369">
    <property type="entry name" value="Integrin_bsu_VWA"/>
</dbReference>
<keyword evidence="4" id="KW-0245">EGF-like domain</keyword>
<evidence type="ECO:0000256" key="13">
    <source>
        <dbReference type="ARBA" id="ARBA00023037"/>
    </source>
</evidence>
<evidence type="ECO:0000256" key="9">
    <source>
        <dbReference type="ARBA" id="ARBA00022837"/>
    </source>
</evidence>
<dbReference type="Ensembl" id="ENSXCOT00000027374.1">
    <property type="protein sequence ID" value="ENSXCOP00000027041.1"/>
    <property type="gene ID" value="ENSXCOG00000020197.1"/>
</dbReference>
<dbReference type="PANTHER" id="PTHR10082:SF9">
    <property type="entry name" value="INTEGRIN BETA-8"/>
    <property type="match status" value="1"/>
</dbReference>
<dbReference type="GO" id="GO:0007229">
    <property type="term" value="P:integrin-mediated signaling pathway"/>
    <property type="evidence" value="ECO:0007669"/>
    <property type="project" value="UniProtKB-KW"/>
</dbReference>
<dbReference type="PANTHER" id="PTHR10082">
    <property type="entry name" value="INTEGRIN BETA SUBUNIT"/>
    <property type="match status" value="1"/>
</dbReference>
<comment type="similarity">
    <text evidence="2 17">Belongs to the integrin beta chain family.</text>
</comment>
<evidence type="ECO:0000256" key="11">
    <source>
        <dbReference type="ARBA" id="ARBA00022889"/>
    </source>
</evidence>
<dbReference type="Proteomes" id="UP000261380">
    <property type="component" value="Unplaced"/>
</dbReference>
<keyword evidence="14" id="KW-0472">Membrane</keyword>
<dbReference type="GO" id="GO:0005925">
    <property type="term" value="C:focal adhesion"/>
    <property type="evidence" value="ECO:0007669"/>
    <property type="project" value="TreeGrafter"/>
</dbReference>
<dbReference type="Gene3D" id="3.30.1680.10">
    <property type="entry name" value="ligand-binding face of the semaphorins, domain 2"/>
    <property type="match status" value="1"/>
</dbReference>
<comment type="subcellular location">
    <subcellularLocation>
        <location evidence="1 17">Cell membrane</location>
        <topology evidence="1 17">Single-pass type I membrane protein</topology>
    </subcellularLocation>
</comment>
<evidence type="ECO:0000313" key="21">
    <source>
        <dbReference type="Proteomes" id="UP000261380"/>
    </source>
</evidence>
<name>A0A3B5MU68_9TELE</name>
<evidence type="ECO:0000256" key="7">
    <source>
        <dbReference type="ARBA" id="ARBA00022729"/>
    </source>
</evidence>
<evidence type="ECO:0000256" key="17">
    <source>
        <dbReference type="RuleBase" id="RU000633"/>
    </source>
</evidence>
<dbReference type="SMART" id="SM00423">
    <property type="entry name" value="PSI"/>
    <property type="match status" value="1"/>
</dbReference>
<feature type="domain" description="PSI" evidence="19">
    <location>
        <begin position="1"/>
        <end position="50"/>
    </location>
</feature>
<gene>
    <name evidence="20" type="primary">ITGB8</name>
</gene>
<keyword evidence="11 17" id="KW-0130">Cell adhesion</keyword>
<keyword evidence="13 17" id="KW-0401">Integrin</keyword>
<evidence type="ECO:0000256" key="8">
    <source>
        <dbReference type="ARBA" id="ARBA00022737"/>
    </source>
</evidence>
<evidence type="ECO:0000256" key="2">
    <source>
        <dbReference type="ARBA" id="ARBA00007449"/>
    </source>
</evidence>
<evidence type="ECO:0000256" key="14">
    <source>
        <dbReference type="ARBA" id="ARBA00023136"/>
    </source>
</evidence>
<dbReference type="SMART" id="SM00187">
    <property type="entry name" value="INB"/>
    <property type="match status" value="1"/>
</dbReference>
<protein>
    <recommendedName>
        <fullName evidence="17">Integrin beta</fullName>
    </recommendedName>
</protein>
<dbReference type="FunFam" id="3.40.50.410:FF:000002">
    <property type="entry name" value="Integrin beta"/>
    <property type="match status" value="1"/>
</dbReference>
<evidence type="ECO:0000256" key="3">
    <source>
        <dbReference type="ARBA" id="ARBA00022475"/>
    </source>
</evidence>
<evidence type="ECO:0000256" key="16">
    <source>
        <dbReference type="ARBA" id="ARBA00023180"/>
    </source>
</evidence>
<keyword evidence="16" id="KW-0325">Glycoprotein</keyword>
<evidence type="ECO:0000259" key="19">
    <source>
        <dbReference type="SMART" id="SM00423"/>
    </source>
</evidence>
<evidence type="ECO:0000256" key="5">
    <source>
        <dbReference type="ARBA" id="ARBA00022692"/>
    </source>
</evidence>
<evidence type="ECO:0000256" key="12">
    <source>
        <dbReference type="ARBA" id="ARBA00022989"/>
    </source>
</evidence>
<dbReference type="SUPFAM" id="SSF103575">
    <property type="entry name" value="Plexin repeat"/>
    <property type="match status" value="1"/>
</dbReference>
<dbReference type="Pfam" id="PF00362">
    <property type="entry name" value="Integrin_beta"/>
    <property type="match status" value="1"/>
</dbReference>
<keyword evidence="12" id="KW-1133">Transmembrane helix</keyword>
<keyword evidence="3" id="KW-1003">Cell membrane</keyword>
<dbReference type="GO" id="GO:0046872">
    <property type="term" value="F:metal ion binding"/>
    <property type="evidence" value="ECO:0007669"/>
    <property type="project" value="UniProtKB-KW"/>
</dbReference>
<keyword evidence="21" id="KW-1185">Reference proteome</keyword>
<dbReference type="PRINTS" id="PR01186">
    <property type="entry name" value="INTEGRINB"/>
</dbReference>
<evidence type="ECO:0000256" key="15">
    <source>
        <dbReference type="ARBA" id="ARBA00023157"/>
    </source>
</evidence>
<evidence type="ECO:0000256" key="6">
    <source>
        <dbReference type="ARBA" id="ARBA00022723"/>
    </source>
</evidence>
<dbReference type="GO" id="GO:0016477">
    <property type="term" value="P:cell migration"/>
    <property type="evidence" value="ECO:0007669"/>
    <property type="project" value="TreeGrafter"/>
</dbReference>
<dbReference type="GeneTree" id="ENSGT01150000286919"/>
<evidence type="ECO:0000259" key="18">
    <source>
        <dbReference type="SMART" id="SM00187"/>
    </source>
</evidence>
<keyword evidence="15" id="KW-1015">Disulfide bond</keyword>
<dbReference type="InterPro" id="IPR016201">
    <property type="entry name" value="PSI"/>
</dbReference>
<dbReference type="GO" id="GO:0005178">
    <property type="term" value="F:integrin binding"/>
    <property type="evidence" value="ECO:0007669"/>
    <property type="project" value="TreeGrafter"/>
</dbReference>
<sequence length="478" mass="53432">ACWSPSITSCADCLQRGPQCAWCFQEDYLHGAEQSRRCDLPDNLRRRGCRPEFMERSDVKVEVDATLNSTQVSPREISITLRPEASFVVAVKQLERYPVDLYYLVDVSASMQENLDHVGLADLGVALSLRMTQHTSDLWLGFGSFVDKPVSPFMSVHPSKIDNPCSDYHIRCRPAHGFHHVLSMTGNISEFTRVMKRQRISANVDTPEGGLDAMLQAAVCQRAVGWRPEAKRLLLLMTDQPSHLALDSKLAGIVTPHDGRCHLDNNVYTGSTKMDHPSLGLLSDKLLENHIYPIFAVEKMQYQWYEVINESIPFTFKSRAQIQIEIANAENVCVSKAGLGRYTGNTVKWMTSPAHMRRDSCVEVRLKNISFHFQLNHKYFKTRHSSFKASEFLLRLFFFQFQAEVCVCQAIVCARSAGQVTVAAVPPPKPAVNLQTACFAVAVESVCVASVCVLIPNDLETSVRDVLPAKSSENPPGI</sequence>
<proteinExistence type="inferred from homology"/>